<dbReference type="GO" id="GO:0052717">
    <property type="term" value="F:tRNA-specific adenosine-34 deaminase activity"/>
    <property type="evidence" value="ECO:0007669"/>
    <property type="project" value="TreeGrafter"/>
</dbReference>
<keyword evidence="1" id="KW-0819">tRNA processing</keyword>
<proteinExistence type="inferred from homology"/>
<evidence type="ECO:0000313" key="6">
    <source>
        <dbReference type="Proteomes" id="UP000053201"/>
    </source>
</evidence>
<dbReference type="VEuPathDB" id="FungiDB:SPPG_02508"/>
<organism evidence="5 6">
    <name type="scientific">Spizellomyces punctatus (strain DAOM BR117)</name>
    <dbReference type="NCBI Taxonomy" id="645134"/>
    <lineage>
        <taxon>Eukaryota</taxon>
        <taxon>Fungi</taxon>
        <taxon>Fungi incertae sedis</taxon>
        <taxon>Chytridiomycota</taxon>
        <taxon>Chytridiomycota incertae sedis</taxon>
        <taxon>Chytridiomycetes</taxon>
        <taxon>Spizellomycetales</taxon>
        <taxon>Spizellomycetaceae</taxon>
        <taxon>Spizellomyces</taxon>
    </lineage>
</organism>
<name>A0A0L0HLK9_SPIPD</name>
<dbReference type="SUPFAM" id="SSF53927">
    <property type="entry name" value="Cytidine deaminase-like"/>
    <property type="match status" value="1"/>
</dbReference>
<gene>
    <name evidence="5" type="ORF">SPPG_02508</name>
</gene>
<dbReference type="PANTHER" id="PTHR11079">
    <property type="entry name" value="CYTOSINE DEAMINASE FAMILY MEMBER"/>
    <property type="match status" value="1"/>
</dbReference>
<dbReference type="InParanoid" id="A0A0L0HLK9"/>
<dbReference type="GO" id="GO:0005737">
    <property type="term" value="C:cytoplasm"/>
    <property type="evidence" value="ECO:0007669"/>
    <property type="project" value="TreeGrafter"/>
</dbReference>
<dbReference type="RefSeq" id="XP_016610041.1">
    <property type="nucleotide sequence ID" value="XM_016750795.1"/>
</dbReference>
<dbReference type="EMBL" id="KQ257453">
    <property type="protein sequence ID" value="KND02002.1"/>
    <property type="molecule type" value="Genomic_DNA"/>
</dbReference>
<protein>
    <recommendedName>
        <fullName evidence="4">CMP/dCMP-type deaminase domain-containing protein</fullName>
    </recommendedName>
</protein>
<dbReference type="FunCoup" id="A0A0L0HLK9">
    <property type="interactions" value="365"/>
</dbReference>
<dbReference type="GeneID" id="27686089"/>
<feature type="domain" description="CMP/dCMP-type deaminase" evidence="4">
    <location>
        <begin position="196"/>
        <end position="334"/>
    </location>
</feature>
<reference evidence="5 6" key="1">
    <citation type="submission" date="2009-08" db="EMBL/GenBank/DDBJ databases">
        <title>The Genome Sequence of Spizellomyces punctatus strain DAOM BR117.</title>
        <authorList>
            <consortium name="The Broad Institute Genome Sequencing Platform"/>
            <person name="Russ C."/>
            <person name="Cuomo C."/>
            <person name="Shea T."/>
            <person name="Young S.K."/>
            <person name="Zeng Q."/>
            <person name="Koehrsen M."/>
            <person name="Haas B."/>
            <person name="Borodovsky M."/>
            <person name="Guigo R."/>
            <person name="Alvarado L."/>
            <person name="Berlin A."/>
            <person name="Bochicchio J."/>
            <person name="Borenstein D."/>
            <person name="Chapman S."/>
            <person name="Chen Z."/>
            <person name="Engels R."/>
            <person name="Freedman E."/>
            <person name="Gellesch M."/>
            <person name="Goldberg J."/>
            <person name="Griggs A."/>
            <person name="Gujja S."/>
            <person name="Heiman D."/>
            <person name="Hepburn T."/>
            <person name="Howarth C."/>
            <person name="Jen D."/>
            <person name="Larson L."/>
            <person name="Lewis B."/>
            <person name="Mehta T."/>
            <person name="Park D."/>
            <person name="Pearson M."/>
            <person name="Roberts A."/>
            <person name="Saif S."/>
            <person name="Shenoy N."/>
            <person name="Sisk P."/>
            <person name="Stolte C."/>
            <person name="Sykes S."/>
            <person name="Thomson T."/>
            <person name="Walk T."/>
            <person name="White J."/>
            <person name="Yandava C."/>
            <person name="Burger G."/>
            <person name="Gray M.W."/>
            <person name="Holland P.W.H."/>
            <person name="King N."/>
            <person name="Lang F.B.F."/>
            <person name="Roger A.J."/>
            <person name="Ruiz-Trillo I."/>
            <person name="Lander E."/>
            <person name="Nusbaum C."/>
        </authorList>
    </citation>
    <scope>NUCLEOTIDE SEQUENCE [LARGE SCALE GENOMIC DNA]</scope>
    <source>
        <strain evidence="5 6">DAOM BR117</strain>
    </source>
</reference>
<dbReference type="STRING" id="645134.A0A0L0HLK9"/>
<evidence type="ECO:0000313" key="5">
    <source>
        <dbReference type="EMBL" id="KND02002.1"/>
    </source>
</evidence>
<dbReference type="InterPro" id="IPR016193">
    <property type="entry name" value="Cytidine_deaminase-like"/>
</dbReference>
<dbReference type="PANTHER" id="PTHR11079:SF156">
    <property type="entry name" value="INACTIVE TRNA-SPECIFIC ADENOSINE DEAMINASE-LIKE PROTEIN 3-RELATED"/>
    <property type="match status" value="1"/>
</dbReference>
<sequence length="352" mass="38804">MGDKGSLGESAGSEIEQVHGDEHTRGLQTVEVYRTAVDPKHASKLIKAVCQQYPLEDLAHLKRVKKEQSDNGTILSVLLAPTNSSTQPELEQFLSDNEIPYGPISTSQVSRYAAVTREQFDEWKQLWPMNFHPHSGKENVSLTQEEVASAQTWMRHALEESKVLRAQGKIVNVAIIVAPITNSKIASSTDTRNDHPLHHAVMNCIALVAERERKKRESESTIADSGIHEDCNGELANCTKQFVGTGKRRKLMDGEAESRLLTVVNPAAGADKSGYLCSGLDLYLINEPCAMCSMALVHSRIARVFYAIRQCHGGLGSAYKIHVHPSLNHHFKVYRDLCKAEALAAIGEVTQS</sequence>
<dbReference type="PROSITE" id="PS51747">
    <property type="entry name" value="CYT_DCMP_DEAMINASES_2"/>
    <property type="match status" value="1"/>
</dbReference>
<dbReference type="eggNOG" id="KOG2771">
    <property type="taxonomic scope" value="Eukaryota"/>
</dbReference>
<dbReference type="GO" id="GO:0005634">
    <property type="term" value="C:nucleus"/>
    <property type="evidence" value="ECO:0007669"/>
    <property type="project" value="TreeGrafter"/>
</dbReference>
<keyword evidence="6" id="KW-1185">Reference proteome</keyword>
<evidence type="ECO:0000256" key="1">
    <source>
        <dbReference type="ARBA" id="ARBA00022694"/>
    </source>
</evidence>
<evidence type="ECO:0000256" key="3">
    <source>
        <dbReference type="SAM" id="MobiDB-lite"/>
    </source>
</evidence>
<dbReference type="InterPro" id="IPR002125">
    <property type="entry name" value="CMP_dCMP_dom"/>
</dbReference>
<evidence type="ECO:0000259" key="4">
    <source>
        <dbReference type="PROSITE" id="PS51747"/>
    </source>
</evidence>
<dbReference type="OMA" id="QHWPTSF"/>
<comment type="similarity">
    <text evidence="2">Belongs to the cytidine and deoxycytidylate deaminase family. ADAT3 subfamily.</text>
</comment>
<dbReference type="GO" id="GO:0008033">
    <property type="term" value="P:tRNA processing"/>
    <property type="evidence" value="ECO:0007669"/>
    <property type="project" value="UniProtKB-KW"/>
</dbReference>
<dbReference type="AlphaFoldDB" id="A0A0L0HLK9"/>
<accession>A0A0L0HLK9</accession>
<feature type="region of interest" description="Disordered" evidence="3">
    <location>
        <begin position="1"/>
        <end position="23"/>
    </location>
</feature>
<dbReference type="Proteomes" id="UP000053201">
    <property type="component" value="Unassembled WGS sequence"/>
</dbReference>
<dbReference type="Gene3D" id="3.40.140.10">
    <property type="entry name" value="Cytidine Deaminase, domain 2"/>
    <property type="match status" value="1"/>
</dbReference>
<evidence type="ECO:0000256" key="2">
    <source>
        <dbReference type="ARBA" id="ARBA00038160"/>
    </source>
</evidence>
<dbReference type="OrthoDB" id="3180714at2759"/>